<dbReference type="PANTHER" id="PTHR12864">
    <property type="entry name" value="RAN BINDING PROTEIN 9-RELATED"/>
    <property type="match status" value="1"/>
</dbReference>
<dbReference type="AlphaFoldDB" id="A0A914HRC6"/>
<reference evidence="3" key="1">
    <citation type="submission" date="2022-11" db="UniProtKB">
        <authorList>
            <consortium name="WormBaseParasite"/>
        </authorList>
    </citation>
    <scope>IDENTIFICATION</scope>
</reference>
<proteinExistence type="predicted"/>
<dbReference type="InterPro" id="IPR050618">
    <property type="entry name" value="Ubq-SigPath_Reg"/>
</dbReference>
<evidence type="ECO:0000313" key="3">
    <source>
        <dbReference type="WBParaSite" id="Gr19_v10_g3004.t1"/>
    </source>
</evidence>
<dbReference type="Pfam" id="PF00622">
    <property type="entry name" value="SPRY"/>
    <property type="match status" value="2"/>
</dbReference>
<dbReference type="InterPro" id="IPR003877">
    <property type="entry name" value="SPRY_dom"/>
</dbReference>
<accession>A0A914HRC6</accession>
<dbReference type="SUPFAM" id="SSF49899">
    <property type="entry name" value="Concanavalin A-like lectins/glucanases"/>
    <property type="match status" value="2"/>
</dbReference>
<evidence type="ECO:0000313" key="2">
    <source>
        <dbReference type="Proteomes" id="UP000887572"/>
    </source>
</evidence>
<keyword evidence="2" id="KW-1185">Reference proteome</keyword>
<dbReference type="InterPro" id="IPR013320">
    <property type="entry name" value="ConA-like_dom_sf"/>
</dbReference>
<evidence type="ECO:0000259" key="1">
    <source>
        <dbReference type="PROSITE" id="PS50188"/>
    </source>
</evidence>
<dbReference type="Proteomes" id="UP000887572">
    <property type="component" value="Unplaced"/>
</dbReference>
<dbReference type="WBParaSite" id="Gr19_v10_g3004.t1">
    <property type="protein sequence ID" value="Gr19_v10_g3004.t1"/>
    <property type="gene ID" value="Gr19_v10_g3004"/>
</dbReference>
<dbReference type="SMART" id="SM00449">
    <property type="entry name" value="SPRY"/>
    <property type="match status" value="2"/>
</dbReference>
<sequence>MALITDVDEDLTEFNITHNEHQDELFVTWTAINNSFYGSRICVQIEQLLPSSIVADNTAEYHGSGGRMCGQYRIHTSQGRSYKVGLQLFIKKSRDDPEVQTHALIKFFVPESTVQRLFLICPQNRWNSSDCQQGLYILRDGLTVSRHKLGSPRAAIFTSVRAEMLIPQHYCGLFYFEVKLERMFERFRFGLMPKSVSLNTSYASYSYKSDGTFWGHNVAGCDFANAWPFVTNKESEFGSDDIVGCGLNMATRQMIYTLNGRRLNTTDLLVHQSDLCPFISLNDAGDAAKANFGPEFKYDLEEEYLTIPAVQTIEHRTVINQQFVQKAARANVVALGEEHWQPPTELEQLYLICPKNRWNSFDCHSDLFVIRPDCRTVFRHDVSSPDACAVRAEIVIPRHHCGLFYFEVKVEEMRIGCRFGLMPKKMGLNSASHTSFSYRSDGTFWGHGVPGSVRVNNWPYVTNKDAKFGVGDIVGCGLNMASRQMIYTLNGRRLSTSGLLVPQDDKLELYPFISLKDAEDRVMGNFGPHFRFNLAEEYLIPNQ</sequence>
<dbReference type="CDD" id="cd12885">
    <property type="entry name" value="SPRY_RanBP_like"/>
    <property type="match status" value="2"/>
</dbReference>
<protein>
    <submittedName>
        <fullName evidence="3">B30.2/SPRY domain-containing protein</fullName>
    </submittedName>
</protein>
<name>A0A914HRC6_GLORO</name>
<dbReference type="PROSITE" id="PS50188">
    <property type="entry name" value="B302_SPRY"/>
    <property type="match status" value="2"/>
</dbReference>
<feature type="domain" description="B30.2/SPRY" evidence="1">
    <location>
        <begin position="336"/>
        <end position="531"/>
    </location>
</feature>
<dbReference type="Gene3D" id="2.60.120.920">
    <property type="match status" value="2"/>
</dbReference>
<dbReference type="InterPro" id="IPR044736">
    <property type="entry name" value="Gid1/RanBPM/SPLA_SPRY"/>
</dbReference>
<dbReference type="InterPro" id="IPR043136">
    <property type="entry name" value="B30.2/SPRY_sf"/>
</dbReference>
<feature type="domain" description="B30.2/SPRY" evidence="1">
    <location>
        <begin position="104"/>
        <end position="297"/>
    </location>
</feature>
<organism evidence="2 3">
    <name type="scientific">Globodera rostochiensis</name>
    <name type="common">Golden nematode worm</name>
    <name type="synonym">Heterodera rostochiensis</name>
    <dbReference type="NCBI Taxonomy" id="31243"/>
    <lineage>
        <taxon>Eukaryota</taxon>
        <taxon>Metazoa</taxon>
        <taxon>Ecdysozoa</taxon>
        <taxon>Nematoda</taxon>
        <taxon>Chromadorea</taxon>
        <taxon>Rhabditida</taxon>
        <taxon>Tylenchina</taxon>
        <taxon>Tylenchomorpha</taxon>
        <taxon>Tylenchoidea</taxon>
        <taxon>Heteroderidae</taxon>
        <taxon>Heteroderinae</taxon>
        <taxon>Globodera</taxon>
    </lineage>
</organism>
<dbReference type="InterPro" id="IPR001870">
    <property type="entry name" value="B30.2/SPRY"/>
</dbReference>